<dbReference type="Proteomes" id="UP001652625">
    <property type="component" value="Chromosome 02"/>
</dbReference>
<sequence length="220" mass="25359">MTIDIASKKIAGLIASIQNLQDRGIHNSMKKTETISKDLDIEASFPIKRKRKAKRIFDDETREESSHMPSEKDFEFNCNIVFDSIITQLNWRFETMAEISSDFEFLNGNSLASMSVEDLKKCGDKLYQKYVRDLNANEFPSEIESFKFQASVLIPDLKNANPLKILQFMHTYSLTEAYPFIEIALRIFLTLPVTVASCERGFSKLKLLKNYLRSFMGQEL</sequence>
<dbReference type="InterPro" id="IPR052958">
    <property type="entry name" value="IFN-induced_PKR_regulator"/>
</dbReference>
<protein>
    <submittedName>
        <fullName evidence="3">Uncharacterized protein LOC136075925</fullName>
    </submittedName>
</protein>
<feature type="domain" description="HAT C-terminal dimerisation" evidence="1">
    <location>
        <begin position="158"/>
        <end position="219"/>
    </location>
</feature>
<evidence type="ECO:0000313" key="3">
    <source>
        <dbReference type="RefSeq" id="XP_065645445.1"/>
    </source>
</evidence>
<dbReference type="InterPro" id="IPR008906">
    <property type="entry name" value="HATC_C_dom"/>
</dbReference>
<evidence type="ECO:0000313" key="2">
    <source>
        <dbReference type="Proteomes" id="UP001652625"/>
    </source>
</evidence>
<dbReference type="Pfam" id="PF05699">
    <property type="entry name" value="Dimer_Tnp_hAT"/>
    <property type="match status" value="1"/>
</dbReference>
<organism evidence="2 3">
    <name type="scientific">Hydra vulgaris</name>
    <name type="common">Hydra</name>
    <name type="synonym">Hydra attenuata</name>
    <dbReference type="NCBI Taxonomy" id="6087"/>
    <lineage>
        <taxon>Eukaryota</taxon>
        <taxon>Metazoa</taxon>
        <taxon>Cnidaria</taxon>
        <taxon>Hydrozoa</taxon>
        <taxon>Hydroidolina</taxon>
        <taxon>Anthoathecata</taxon>
        <taxon>Aplanulata</taxon>
        <taxon>Hydridae</taxon>
        <taxon>Hydra</taxon>
    </lineage>
</organism>
<proteinExistence type="predicted"/>
<reference evidence="3" key="2">
    <citation type="submission" date="2025-08" db="UniProtKB">
        <authorList>
            <consortium name="RefSeq"/>
        </authorList>
    </citation>
    <scope>IDENTIFICATION</scope>
</reference>
<dbReference type="PANTHER" id="PTHR46289">
    <property type="entry name" value="52 KDA REPRESSOR OF THE INHIBITOR OF THE PROTEIN KINASE-LIKE PROTEIN-RELATED"/>
    <property type="match status" value="1"/>
</dbReference>
<gene>
    <name evidence="3" type="primary">LOC136075925</name>
</gene>
<dbReference type="PANTHER" id="PTHR46289:SF14">
    <property type="entry name" value="DUF4371 DOMAIN-CONTAINING PROTEIN"/>
    <property type="match status" value="1"/>
</dbReference>
<accession>A0ABM4B980</accession>
<evidence type="ECO:0000259" key="1">
    <source>
        <dbReference type="Pfam" id="PF05699"/>
    </source>
</evidence>
<dbReference type="RefSeq" id="XP_065645445.1">
    <property type="nucleotide sequence ID" value="XM_065789373.1"/>
</dbReference>
<name>A0ABM4B980_HYDVU</name>
<dbReference type="GeneID" id="136075925"/>
<reference evidence="2" key="1">
    <citation type="submission" date="2025-05" db="UniProtKB">
        <authorList>
            <consortium name="RefSeq"/>
        </authorList>
    </citation>
    <scope>NUCLEOTIDE SEQUENCE [LARGE SCALE GENOMIC DNA]</scope>
</reference>
<keyword evidence="2" id="KW-1185">Reference proteome</keyword>